<proteinExistence type="predicted"/>
<evidence type="ECO:0000313" key="6">
    <source>
        <dbReference type="Proteomes" id="UP000800094"/>
    </source>
</evidence>
<keyword evidence="2" id="KW-0812">Transmembrane</keyword>
<dbReference type="AlphaFoldDB" id="A0A6A6IBP2"/>
<keyword evidence="2" id="KW-1133">Transmembrane helix</keyword>
<protein>
    <recommendedName>
        <fullName evidence="4">DUF7732 domain-containing protein</fullName>
    </recommendedName>
</protein>
<dbReference type="EMBL" id="ML987198">
    <property type="protein sequence ID" value="KAF2246960.1"/>
    <property type="molecule type" value="Genomic_DNA"/>
</dbReference>
<evidence type="ECO:0000313" key="5">
    <source>
        <dbReference type="EMBL" id="KAF2246960.1"/>
    </source>
</evidence>
<evidence type="ECO:0000256" key="3">
    <source>
        <dbReference type="SAM" id="SignalP"/>
    </source>
</evidence>
<dbReference type="OrthoDB" id="5425547at2759"/>
<feature type="compositionally biased region" description="Gly residues" evidence="1">
    <location>
        <begin position="56"/>
        <end position="68"/>
    </location>
</feature>
<dbReference type="GeneID" id="54579308"/>
<reference evidence="5" key="1">
    <citation type="journal article" date="2020" name="Stud. Mycol.">
        <title>101 Dothideomycetes genomes: a test case for predicting lifestyles and emergence of pathogens.</title>
        <authorList>
            <person name="Haridas S."/>
            <person name="Albert R."/>
            <person name="Binder M."/>
            <person name="Bloem J."/>
            <person name="Labutti K."/>
            <person name="Salamov A."/>
            <person name="Andreopoulos B."/>
            <person name="Baker S."/>
            <person name="Barry K."/>
            <person name="Bills G."/>
            <person name="Bluhm B."/>
            <person name="Cannon C."/>
            <person name="Castanera R."/>
            <person name="Culley D."/>
            <person name="Daum C."/>
            <person name="Ezra D."/>
            <person name="Gonzalez J."/>
            <person name="Henrissat B."/>
            <person name="Kuo A."/>
            <person name="Liang C."/>
            <person name="Lipzen A."/>
            <person name="Lutzoni F."/>
            <person name="Magnuson J."/>
            <person name="Mondo S."/>
            <person name="Nolan M."/>
            <person name="Ohm R."/>
            <person name="Pangilinan J."/>
            <person name="Park H.-J."/>
            <person name="Ramirez L."/>
            <person name="Alfaro M."/>
            <person name="Sun H."/>
            <person name="Tritt A."/>
            <person name="Yoshinaga Y."/>
            <person name="Zwiers L.-H."/>
            <person name="Turgeon B."/>
            <person name="Goodwin S."/>
            <person name="Spatafora J."/>
            <person name="Crous P."/>
            <person name="Grigoriev I."/>
        </authorList>
    </citation>
    <scope>NUCLEOTIDE SEQUENCE</scope>
    <source>
        <strain evidence="5">CBS 122368</strain>
    </source>
</reference>
<evidence type="ECO:0000259" key="4">
    <source>
        <dbReference type="Pfam" id="PF24866"/>
    </source>
</evidence>
<feature type="domain" description="DUF7732" evidence="4">
    <location>
        <begin position="97"/>
        <end position="229"/>
    </location>
</feature>
<dbReference type="PANTHER" id="PTHR42091:SF1">
    <property type="entry name" value="CONSERVED GLYCINE-RICH PROTEIN (AFU_ORTHOLOGUE AFUA_7G02440)"/>
    <property type="match status" value="1"/>
</dbReference>
<feature type="chain" id="PRO_5025646072" description="DUF7732 domain-containing protein" evidence="3">
    <location>
        <begin position="19"/>
        <end position="263"/>
    </location>
</feature>
<evidence type="ECO:0000256" key="2">
    <source>
        <dbReference type="SAM" id="Phobius"/>
    </source>
</evidence>
<feature type="signal peptide" evidence="3">
    <location>
        <begin position="1"/>
        <end position="18"/>
    </location>
</feature>
<name>A0A6A6IBP2_9PLEO</name>
<dbReference type="RefSeq" id="XP_033681964.1">
    <property type="nucleotide sequence ID" value="XM_033825978.1"/>
</dbReference>
<evidence type="ECO:0000256" key="1">
    <source>
        <dbReference type="SAM" id="MobiDB-lite"/>
    </source>
</evidence>
<feature type="region of interest" description="Disordered" evidence="1">
    <location>
        <begin position="38"/>
        <end position="87"/>
    </location>
</feature>
<feature type="compositionally biased region" description="Low complexity" evidence="1">
    <location>
        <begin position="69"/>
        <end position="87"/>
    </location>
</feature>
<feature type="transmembrane region" description="Helical" evidence="2">
    <location>
        <begin position="116"/>
        <end position="140"/>
    </location>
</feature>
<dbReference type="Pfam" id="PF24866">
    <property type="entry name" value="DUF7732"/>
    <property type="match status" value="1"/>
</dbReference>
<gene>
    <name evidence="5" type="ORF">BU26DRAFT_488405</name>
</gene>
<keyword evidence="6" id="KW-1185">Reference proteome</keyword>
<dbReference type="InterPro" id="IPR056634">
    <property type="entry name" value="DUF7732"/>
</dbReference>
<dbReference type="PANTHER" id="PTHR42091">
    <property type="entry name" value="CONSERVED GLYCINE-RICH PROTEIN (AFU_ORTHOLOGUE AFUA_7G02440)"/>
    <property type="match status" value="1"/>
</dbReference>
<keyword evidence="3" id="KW-0732">Signal</keyword>
<sequence>MRIARLVACLAVAFTVHAASVPNSNALDLLEEHAASAPRSDILAPENALEKRKGGGGRGGGGSGGNGSSGRTSPSSNAGGATRSGSGPARAYGGGGFYGGGAASPYSSGSRSPKGLLAGALIVPALAIALLPGLWLWSVYPYYFNNRYRFVNQTIQNATNPNGFNASLPVVCLCQQFSVCGCDENDNQQYLTDLVGNGSYAALNKTLVTVSDVNGTQTLVLNGTLPNGTTAPGGTDDAGVTLSVGYSGYWITGLLALYAVAFL</sequence>
<accession>A0A6A6IBP2</accession>
<dbReference type="Proteomes" id="UP000800094">
    <property type="component" value="Unassembled WGS sequence"/>
</dbReference>
<keyword evidence="2" id="KW-0472">Membrane</keyword>
<organism evidence="5 6">
    <name type="scientific">Trematosphaeria pertusa</name>
    <dbReference type="NCBI Taxonomy" id="390896"/>
    <lineage>
        <taxon>Eukaryota</taxon>
        <taxon>Fungi</taxon>
        <taxon>Dikarya</taxon>
        <taxon>Ascomycota</taxon>
        <taxon>Pezizomycotina</taxon>
        <taxon>Dothideomycetes</taxon>
        <taxon>Pleosporomycetidae</taxon>
        <taxon>Pleosporales</taxon>
        <taxon>Massarineae</taxon>
        <taxon>Trematosphaeriaceae</taxon>
        <taxon>Trematosphaeria</taxon>
    </lineage>
</organism>